<dbReference type="CDD" id="cd01282">
    <property type="entry name" value="HTH_MerR-like_sg3"/>
    <property type="match status" value="1"/>
</dbReference>
<dbReference type="SMART" id="SM00422">
    <property type="entry name" value="HTH_MERR"/>
    <property type="match status" value="1"/>
</dbReference>
<keyword evidence="3" id="KW-0804">Transcription</keyword>
<evidence type="ECO:0000259" key="4">
    <source>
        <dbReference type="PROSITE" id="PS50937"/>
    </source>
</evidence>
<proteinExistence type="predicted"/>
<dbReference type="GO" id="GO:0003677">
    <property type="term" value="F:DNA binding"/>
    <property type="evidence" value="ECO:0007669"/>
    <property type="project" value="UniProtKB-KW"/>
</dbReference>
<dbReference type="AlphaFoldDB" id="A0A7X6M0S7"/>
<sequence length="125" mass="14162">MLIGELADRAGTSARAVRYYEQHGLVRPRRSANGYRVYDEQELEIVRKIRALLELGFDLADVRPFVTCVRSGHRSADECPESVESLRRKLIEVDAAIDRLAAVRRRLHARLDATDAPAPKCEFSL</sequence>
<feature type="domain" description="HTH merR-type" evidence="4">
    <location>
        <begin position="1"/>
        <end position="68"/>
    </location>
</feature>
<evidence type="ECO:0000313" key="5">
    <source>
        <dbReference type="EMBL" id="NKY88136.1"/>
    </source>
</evidence>
<dbReference type="PRINTS" id="PR00040">
    <property type="entry name" value="HTHMERR"/>
</dbReference>
<protein>
    <submittedName>
        <fullName evidence="5">MerR family transcriptional regulator</fullName>
    </submittedName>
</protein>
<evidence type="ECO:0000256" key="2">
    <source>
        <dbReference type="ARBA" id="ARBA00023125"/>
    </source>
</evidence>
<organism evidence="5 6">
    <name type="scientific">Nocardia veterana</name>
    <dbReference type="NCBI Taxonomy" id="132249"/>
    <lineage>
        <taxon>Bacteria</taxon>
        <taxon>Bacillati</taxon>
        <taxon>Actinomycetota</taxon>
        <taxon>Actinomycetes</taxon>
        <taxon>Mycobacteriales</taxon>
        <taxon>Nocardiaceae</taxon>
        <taxon>Nocardia</taxon>
    </lineage>
</organism>
<dbReference type="Gene3D" id="1.10.1660.10">
    <property type="match status" value="1"/>
</dbReference>
<gene>
    <name evidence="5" type="ORF">HGA07_21240</name>
</gene>
<evidence type="ECO:0000313" key="6">
    <source>
        <dbReference type="Proteomes" id="UP000523447"/>
    </source>
</evidence>
<keyword evidence="6" id="KW-1185">Reference proteome</keyword>
<dbReference type="Proteomes" id="UP000523447">
    <property type="component" value="Unassembled WGS sequence"/>
</dbReference>
<accession>A0A7X6M0S7</accession>
<dbReference type="InterPro" id="IPR047057">
    <property type="entry name" value="MerR_fam"/>
</dbReference>
<evidence type="ECO:0000256" key="3">
    <source>
        <dbReference type="ARBA" id="ARBA00023163"/>
    </source>
</evidence>
<dbReference type="SUPFAM" id="SSF46955">
    <property type="entry name" value="Putative DNA-binding domain"/>
    <property type="match status" value="1"/>
</dbReference>
<evidence type="ECO:0000256" key="1">
    <source>
        <dbReference type="ARBA" id="ARBA00023015"/>
    </source>
</evidence>
<keyword evidence="1" id="KW-0805">Transcription regulation</keyword>
<dbReference type="EMBL" id="JAAXPE010000026">
    <property type="protein sequence ID" value="NKY88136.1"/>
    <property type="molecule type" value="Genomic_DNA"/>
</dbReference>
<reference evidence="5 6" key="1">
    <citation type="submission" date="2020-04" db="EMBL/GenBank/DDBJ databases">
        <title>MicrobeNet Type strains.</title>
        <authorList>
            <person name="Nicholson A.C."/>
        </authorList>
    </citation>
    <scope>NUCLEOTIDE SEQUENCE [LARGE SCALE GENOMIC DNA]</scope>
    <source>
        <strain evidence="5 6">DSM 44445</strain>
    </source>
</reference>
<keyword evidence="2" id="KW-0238">DNA-binding</keyword>
<dbReference type="Pfam" id="PF13411">
    <property type="entry name" value="MerR_1"/>
    <property type="match status" value="1"/>
</dbReference>
<dbReference type="InterPro" id="IPR000551">
    <property type="entry name" value="MerR-type_HTH_dom"/>
</dbReference>
<dbReference type="PROSITE" id="PS50937">
    <property type="entry name" value="HTH_MERR_2"/>
    <property type="match status" value="1"/>
</dbReference>
<dbReference type="PANTHER" id="PTHR30204">
    <property type="entry name" value="REDOX-CYCLING DRUG-SENSING TRANSCRIPTIONAL ACTIVATOR SOXR"/>
    <property type="match status" value="1"/>
</dbReference>
<dbReference type="PANTHER" id="PTHR30204:SF94">
    <property type="entry name" value="HEAVY METAL-DEPENDENT TRANSCRIPTIONAL REGULATOR HI_0293-RELATED"/>
    <property type="match status" value="1"/>
</dbReference>
<dbReference type="GO" id="GO:0003700">
    <property type="term" value="F:DNA-binding transcription factor activity"/>
    <property type="evidence" value="ECO:0007669"/>
    <property type="project" value="InterPro"/>
</dbReference>
<name>A0A7X6M0S7_9NOCA</name>
<comment type="caution">
    <text evidence="5">The sequence shown here is derived from an EMBL/GenBank/DDBJ whole genome shotgun (WGS) entry which is preliminary data.</text>
</comment>
<dbReference type="InterPro" id="IPR009061">
    <property type="entry name" value="DNA-bd_dom_put_sf"/>
</dbReference>